<dbReference type="SUPFAM" id="SSF54373">
    <property type="entry name" value="FAD-linked reductases, C-terminal domain"/>
    <property type="match status" value="1"/>
</dbReference>
<dbReference type="SUPFAM" id="SSF51971">
    <property type="entry name" value="Nucleotide-binding domain"/>
    <property type="match status" value="1"/>
</dbReference>
<dbReference type="GO" id="GO:0005737">
    <property type="term" value="C:cytoplasm"/>
    <property type="evidence" value="ECO:0007669"/>
    <property type="project" value="TreeGrafter"/>
</dbReference>
<feature type="binding site" evidence="6">
    <location>
        <position position="297"/>
    </location>
    <ligand>
        <name>D-dopa</name>
        <dbReference type="ChEBI" id="CHEBI:149689"/>
    </ligand>
</feature>
<protein>
    <submittedName>
        <fullName evidence="8">Nucleotide-binding domain-containing protein</fullName>
    </submittedName>
</protein>
<dbReference type="GO" id="GO:0019478">
    <property type="term" value="P:D-amino acid catabolic process"/>
    <property type="evidence" value="ECO:0007669"/>
    <property type="project" value="TreeGrafter"/>
</dbReference>
<evidence type="ECO:0000256" key="4">
    <source>
        <dbReference type="ARBA" id="ARBA00022827"/>
    </source>
</evidence>
<dbReference type="GO" id="GO:0003884">
    <property type="term" value="F:D-amino-acid oxidase activity"/>
    <property type="evidence" value="ECO:0007669"/>
    <property type="project" value="InterPro"/>
</dbReference>
<evidence type="ECO:0000313" key="8">
    <source>
        <dbReference type="EMBL" id="KAF2400587.1"/>
    </source>
</evidence>
<evidence type="ECO:0000256" key="5">
    <source>
        <dbReference type="ARBA" id="ARBA00023002"/>
    </source>
</evidence>
<reference evidence="8" key="1">
    <citation type="journal article" date="2020" name="Stud. Mycol.">
        <title>101 Dothideomycetes genomes: a test case for predicting lifestyles and emergence of pathogens.</title>
        <authorList>
            <person name="Haridas S."/>
            <person name="Albert R."/>
            <person name="Binder M."/>
            <person name="Bloem J."/>
            <person name="Labutti K."/>
            <person name="Salamov A."/>
            <person name="Andreopoulos B."/>
            <person name="Baker S."/>
            <person name="Barry K."/>
            <person name="Bills G."/>
            <person name="Bluhm B."/>
            <person name="Cannon C."/>
            <person name="Castanera R."/>
            <person name="Culley D."/>
            <person name="Daum C."/>
            <person name="Ezra D."/>
            <person name="Gonzalez J."/>
            <person name="Henrissat B."/>
            <person name="Kuo A."/>
            <person name="Liang C."/>
            <person name="Lipzen A."/>
            <person name="Lutzoni F."/>
            <person name="Magnuson J."/>
            <person name="Mondo S."/>
            <person name="Nolan M."/>
            <person name="Ohm R."/>
            <person name="Pangilinan J."/>
            <person name="Park H.-J."/>
            <person name="Ramirez L."/>
            <person name="Alfaro M."/>
            <person name="Sun H."/>
            <person name="Tritt A."/>
            <person name="Yoshinaga Y."/>
            <person name="Zwiers L.-H."/>
            <person name="Turgeon B."/>
            <person name="Goodwin S."/>
            <person name="Spatafora J."/>
            <person name="Crous P."/>
            <person name="Grigoriev I."/>
        </authorList>
    </citation>
    <scope>NUCLEOTIDE SEQUENCE</scope>
    <source>
        <strain evidence="8">CBS 262.69</strain>
    </source>
</reference>
<dbReference type="InterPro" id="IPR006076">
    <property type="entry name" value="FAD-dep_OxRdtase"/>
</dbReference>
<feature type="domain" description="FAD dependent oxidoreductase" evidence="7">
    <location>
        <begin position="8"/>
        <end position="338"/>
    </location>
</feature>
<evidence type="ECO:0000259" key="7">
    <source>
        <dbReference type="Pfam" id="PF01266"/>
    </source>
</evidence>
<dbReference type="InterPro" id="IPR023209">
    <property type="entry name" value="DAO"/>
</dbReference>
<feature type="binding site" evidence="6">
    <location>
        <position position="194"/>
    </location>
    <ligand>
        <name>FAD</name>
        <dbReference type="ChEBI" id="CHEBI:57692"/>
    </ligand>
</feature>
<name>A0A6G1HXM2_9PEZI</name>
<evidence type="ECO:0000256" key="2">
    <source>
        <dbReference type="ARBA" id="ARBA00006730"/>
    </source>
</evidence>
<dbReference type="PANTHER" id="PTHR11530:SF11">
    <property type="entry name" value="D-ASPARTATE OXIDASE"/>
    <property type="match status" value="1"/>
</dbReference>
<accession>A0A6G1HXM2</accession>
<dbReference type="OrthoDB" id="2015447at2759"/>
<keyword evidence="4 6" id="KW-0274">FAD</keyword>
<gene>
    <name evidence="8" type="ORF">EJ06DRAFT_581697</name>
</gene>
<dbReference type="GO" id="GO:0071949">
    <property type="term" value="F:FAD binding"/>
    <property type="evidence" value="ECO:0007669"/>
    <property type="project" value="InterPro"/>
</dbReference>
<feature type="binding site" evidence="6">
    <location>
        <position position="238"/>
    </location>
    <ligand>
        <name>D-dopa</name>
        <dbReference type="ChEBI" id="CHEBI:149689"/>
    </ligand>
</feature>
<dbReference type="Gene3D" id="3.40.50.720">
    <property type="entry name" value="NAD(P)-binding Rossmann-like Domain"/>
    <property type="match status" value="1"/>
</dbReference>
<dbReference type="PIRSF" id="PIRSF000189">
    <property type="entry name" value="D-aa_oxidase"/>
    <property type="match status" value="1"/>
</dbReference>
<evidence type="ECO:0000256" key="1">
    <source>
        <dbReference type="ARBA" id="ARBA00001974"/>
    </source>
</evidence>
<sequence length="356" mass="38333">MSTPRKRHVLIIGAGVTGLQTALALLDAGYTVHIMADHFHYDKNKPADYASPRAGAHWRSHAAPTDTEQQAWDKATYARWLAMLEDDGPASGLGLVSSHFYTPSPSPPWYAPHVQSFHLLPPRTTPDGQTLHGHAYTSVILNVPVYLKALDDRVTARGARFMRGGTPGLGTVRAHFAALYGPNAPVLAAVVNATGIGARGFVPDHAVYPLRGQTVIVRGSAERITTVDTPGVLTDLLYILPRPGAGVTVLGGTKGRDWDGSVDGETTREILERAAEWAPELGGVEGMEVLEVQVGLRPAREGGARVEVEWLREDLVIHAYGHAGAGYQNSVGSADKVVRLLGEALEKMERDRELDD</sequence>
<dbReference type="Pfam" id="PF01266">
    <property type="entry name" value="DAO"/>
    <property type="match status" value="1"/>
</dbReference>
<feature type="binding site" evidence="6">
    <location>
        <position position="324"/>
    </location>
    <ligand>
        <name>D-dopa</name>
        <dbReference type="ChEBI" id="CHEBI:149689"/>
    </ligand>
</feature>
<comment type="similarity">
    <text evidence="2">Belongs to the DAMOX/DASOX family.</text>
</comment>
<dbReference type="Proteomes" id="UP000799640">
    <property type="component" value="Unassembled WGS sequence"/>
</dbReference>
<feature type="binding site" evidence="6">
    <location>
        <position position="172"/>
    </location>
    <ligand>
        <name>FAD</name>
        <dbReference type="ChEBI" id="CHEBI:57692"/>
    </ligand>
</feature>
<keyword evidence="5" id="KW-0560">Oxidoreductase</keyword>
<evidence type="ECO:0000313" key="9">
    <source>
        <dbReference type="Proteomes" id="UP000799640"/>
    </source>
</evidence>
<comment type="cofactor">
    <cofactor evidence="1 6">
        <name>FAD</name>
        <dbReference type="ChEBI" id="CHEBI:57692"/>
    </cofactor>
</comment>
<organism evidence="8 9">
    <name type="scientific">Trichodelitschia bisporula</name>
    <dbReference type="NCBI Taxonomy" id="703511"/>
    <lineage>
        <taxon>Eukaryota</taxon>
        <taxon>Fungi</taxon>
        <taxon>Dikarya</taxon>
        <taxon>Ascomycota</taxon>
        <taxon>Pezizomycotina</taxon>
        <taxon>Dothideomycetes</taxon>
        <taxon>Dothideomycetes incertae sedis</taxon>
        <taxon>Phaeotrichales</taxon>
        <taxon>Phaeotrichaceae</taxon>
        <taxon>Trichodelitschia</taxon>
    </lineage>
</organism>
<dbReference type="InterPro" id="IPR006181">
    <property type="entry name" value="D-amino_acid_oxidase_CS"/>
</dbReference>
<proteinExistence type="inferred from homology"/>
<keyword evidence="3" id="KW-0285">Flavoprotein</keyword>
<dbReference type="EMBL" id="ML996694">
    <property type="protein sequence ID" value="KAF2400587.1"/>
    <property type="molecule type" value="Genomic_DNA"/>
</dbReference>
<dbReference type="AlphaFoldDB" id="A0A6G1HXM2"/>
<dbReference type="Gene3D" id="3.30.9.10">
    <property type="entry name" value="D-Amino Acid Oxidase, subunit A, domain 2"/>
    <property type="match status" value="1"/>
</dbReference>
<evidence type="ECO:0000256" key="3">
    <source>
        <dbReference type="ARBA" id="ARBA00022630"/>
    </source>
</evidence>
<evidence type="ECO:0000256" key="6">
    <source>
        <dbReference type="PIRSR" id="PIRSR000189-1"/>
    </source>
</evidence>
<keyword evidence="9" id="KW-1185">Reference proteome</keyword>
<dbReference type="PANTHER" id="PTHR11530">
    <property type="entry name" value="D-AMINO ACID OXIDASE"/>
    <property type="match status" value="1"/>
</dbReference>
<dbReference type="PROSITE" id="PS00677">
    <property type="entry name" value="DAO"/>
    <property type="match status" value="1"/>
</dbReference>